<reference evidence="1 2" key="1">
    <citation type="journal article" date="2006" name="Science">
        <title>The genome of black cottonwood, Populus trichocarpa (Torr. &amp; Gray).</title>
        <authorList>
            <person name="Tuskan G.A."/>
            <person name="Difazio S."/>
            <person name="Jansson S."/>
            <person name="Bohlmann J."/>
            <person name="Grigoriev I."/>
            <person name="Hellsten U."/>
            <person name="Putnam N."/>
            <person name="Ralph S."/>
            <person name="Rombauts S."/>
            <person name="Salamov A."/>
            <person name="Schein J."/>
            <person name="Sterck L."/>
            <person name="Aerts A."/>
            <person name="Bhalerao R.R."/>
            <person name="Bhalerao R.P."/>
            <person name="Blaudez D."/>
            <person name="Boerjan W."/>
            <person name="Brun A."/>
            <person name="Brunner A."/>
            <person name="Busov V."/>
            <person name="Campbell M."/>
            <person name="Carlson J."/>
            <person name="Chalot M."/>
            <person name="Chapman J."/>
            <person name="Chen G.L."/>
            <person name="Cooper D."/>
            <person name="Coutinho P.M."/>
            <person name="Couturier J."/>
            <person name="Covert S."/>
            <person name="Cronk Q."/>
            <person name="Cunningham R."/>
            <person name="Davis J."/>
            <person name="Degroeve S."/>
            <person name="Dejardin A."/>
            <person name="Depamphilis C."/>
            <person name="Detter J."/>
            <person name="Dirks B."/>
            <person name="Dubchak I."/>
            <person name="Duplessis S."/>
            <person name="Ehlting J."/>
            <person name="Ellis B."/>
            <person name="Gendler K."/>
            <person name="Goodstein D."/>
            <person name="Gribskov M."/>
            <person name="Grimwood J."/>
            <person name="Groover A."/>
            <person name="Gunter L."/>
            <person name="Hamberger B."/>
            <person name="Heinze B."/>
            <person name="Helariutta Y."/>
            <person name="Henrissat B."/>
            <person name="Holligan D."/>
            <person name="Holt R."/>
            <person name="Huang W."/>
            <person name="Islam-Faridi N."/>
            <person name="Jones S."/>
            <person name="Jones-Rhoades M."/>
            <person name="Jorgensen R."/>
            <person name="Joshi C."/>
            <person name="Kangasjarvi J."/>
            <person name="Karlsson J."/>
            <person name="Kelleher C."/>
            <person name="Kirkpatrick R."/>
            <person name="Kirst M."/>
            <person name="Kohler A."/>
            <person name="Kalluri U."/>
            <person name="Larimer F."/>
            <person name="Leebens-Mack J."/>
            <person name="Leple J.C."/>
            <person name="Locascio P."/>
            <person name="Lou Y."/>
            <person name="Lucas S."/>
            <person name="Martin F."/>
            <person name="Montanini B."/>
            <person name="Napoli C."/>
            <person name="Nelson D.R."/>
            <person name="Nelson C."/>
            <person name="Nieminen K."/>
            <person name="Nilsson O."/>
            <person name="Pereda V."/>
            <person name="Peter G."/>
            <person name="Philippe R."/>
            <person name="Pilate G."/>
            <person name="Poliakov A."/>
            <person name="Razumovskaya J."/>
            <person name="Richardson P."/>
            <person name="Rinaldi C."/>
            <person name="Ritland K."/>
            <person name="Rouze P."/>
            <person name="Ryaboy D."/>
            <person name="Schmutz J."/>
            <person name="Schrader J."/>
            <person name="Segerman B."/>
            <person name="Shin H."/>
            <person name="Siddiqui A."/>
            <person name="Sterky F."/>
            <person name="Terry A."/>
            <person name="Tsai C.J."/>
            <person name="Uberbacher E."/>
            <person name="Unneberg P."/>
            <person name="Vahala J."/>
            <person name="Wall K."/>
            <person name="Wessler S."/>
            <person name="Yang G."/>
            <person name="Yin T."/>
            <person name="Douglas C."/>
            <person name="Marra M."/>
            <person name="Sandberg G."/>
            <person name="Van de Peer Y."/>
            <person name="Rokhsar D."/>
        </authorList>
    </citation>
    <scope>NUCLEOTIDE SEQUENCE [LARGE SCALE GENOMIC DNA]</scope>
    <source>
        <strain evidence="2">cv. Nisqually</strain>
    </source>
</reference>
<evidence type="ECO:0000313" key="1">
    <source>
        <dbReference type="EMBL" id="KAI9395763.1"/>
    </source>
</evidence>
<keyword evidence="2" id="KW-1185">Reference proteome</keyword>
<sequence>MNSLKYYVILLSLLTLAIITLAQEDANYLHHNCQNASTSAINSTYRVNLNLLLSSLASNATRNNTNGFYNTSFGQNTDQVYGLFICRGDLSNTVCRNCVTFATEDIVHRCPIGIASIVYYDECILRYSNVNIFSKVDQSPSFSFSLLNTQNITTEPQRFNNLVGAAANDLAARAASAPPGAKKFAVNKTSFNAFQNIYSLAQCTPDLSSSDCNRCLSAAIAGLPNCCSSKIGGRVLFPSCYIHYEITEFYNATAVAAESPPPPPPPVVLPSPPPPRSVTIPEEKGGVPTVLIMAIVIPFAVSIALFCMCFCFLRRARKTRDYVPENDVGDEITTEESLQFDLSTIEAATNNFSADNKLGEGGFGEVYRGTLPNGQQIAVKRLPRNSGQGAAEFKNEVVLVAKLQHRNLARVQGFCLEGEENIIVYEFVCNKSLDYFLFDPERQGLLDWSRRYKIIRGIALGILYLHEDSRLRIIHRDLKASNILLDGDMNPKISDFGLARIFVVDQSQASTIRIVGTYGYMSPEYAMHGRFSVKSDVYSFGVLILEIITGKKNSSFYQTGGAADLVSYVWKHWRDGTPLEVLDPTLTDTYSRNEVIRCIHIGLLCVQEDPAIRPAMATIVLTLNSNSVTLPSPQEPAFFIQPENKN</sequence>
<dbReference type="Proteomes" id="UP000006729">
    <property type="component" value="Chromosome 4"/>
</dbReference>
<organism evidence="1 2">
    <name type="scientific">Populus trichocarpa</name>
    <name type="common">Western balsam poplar</name>
    <name type="synonym">Populus balsamifera subsp. trichocarpa</name>
    <dbReference type="NCBI Taxonomy" id="3694"/>
    <lineage>
        <taxon>Eukaryota</taxon>
        <taxon>Viridiplantae</taxon>
        <taxon>Streptophyta</taxon>
        <taxon>Embryophyta</taxon>
        <taxon>Tracheophyta</taxon>
        <taxon>Spermatophyta</taxon>
        <taxon>Magnoliopsida</taxon>
        <taxon>eudicotyledons</taxon>
        <taxon>Gunneridae</taxon>
        <taxon>Pentapetalae</taxon>
        <taxon>rosids</taxon>
        <taxon>fabids</taxon>
        <taxon>Malpighiales</taxon>
        <taxon>Salicaceae</taxon>
        <taxon>Saliceae</taxon>
        <taxon>Populus</taxon>
    </lineage>
</organism>
<name>A0ACC0T2I3_POPTR</name>
<evidence type="ECO:0000313" key="2">
    <source>
        <dbReference type="Proteomes" id="UP000006729"/>
    </source>
</evidence>
<comment type="caution">
    <text evidence="1">The sequence shown here is derived from an EMBL/GenBank/DDBJ whole genome shotgun (WGS) entry which is preliminary data.</text>
</comment>
<accession>A0ACC0T2I3</accession>
<proteinExistence type="predicted"/>
<protein>
    <submittedName>
        <fullName evidence="1">Uncharacterized protein</fullName>
    </submittedName>
</protein>
<gene>
    <name evidence="1" type="ORF">POPTR_004G025650v4</name>
</gene>
<dbReference type="EMBL" id="CM009293">
    <property type="protein sequence ID" value="KAI9395763.1"/>
    <property type="molecule type" value="Genomic_DNA"/>
</dbReference>